<protein>
    <recommendedName>
        <fullName evidence="3">Translation elongation factor EFG/EF2 domain-containing protein</fullName>
    </recommendedName>
</protein>
<organism evidence="4">
    <name type="scientific">marine sediment metagenome</name>
    <dbReference type="NCBI Taxonomy" id="412755"/>
    <lineage>
        <taxon>unclassified sequences</taxon>
        <taxon>metagenomes</taxon>
        <taxon>ecological metagenomes</taxon>
    </lineage>
</organism>
<evidence type="ECO:0000256" key="1">
    <source>
        <dbReference type="ARBA" id="ARBA00022741"/>
    </source>
</evidence>
<name>A0A0F8YGH2_9ZZZZ</name>
<dbReference type="Gene3D" id="3.30.230.10">
    <property type="match status" value="1"/>
</dbReference>
<dbReference type="Pfam" id="PF03764">
    <property type="entry name" value="EFG_IV"/>
    <property type="match status" value="1"/>
</dbReference>
<dbReference type="InterPro" id="IPR005517">
    <property type="entry name" value="Transl_elong_EFG/EF2_IV"/>
</dbReference>
<proteinExistence type="predicted"/>
<dbReference type="AlphaFoldDB" id="A0A0F8YGH2"/>
<sequence length="50" mass="5526">MQDLKVIVTDGKHHPVDSKEIAFRTAGKWAVVDAVQNAKPVILEPIVTME</sequence>
<dbReference type="GO" id="GO:0005525">
    <property type="term" value="F:GTP binding"/>
    <property type="evidence" value="ECO:0007669"/>
    <property type="project" value="UniProtKB-KW"/>
</dbReference>
<reference evidence="4" key="1">
    <citation type="journal article" date="2015" name="Nature">
        <title>Complex archaea that bridge the gap between prokaryotes and eukaryotes.</title>
        <authorList>
            <person name="Spang A."/>
            <person name="Saw J.H."/>
            <person name="Jorgensen S.L."/>
            <person name="Zaremba-Niedzwiedzka K."/>
            <person name="Martijn J."/>
            <person name="Lind A.E."/>
            <person name="van Eijk R."/>
            <person name="Schleper C."/>
            <person name="Guy L."/>
            <person name="Ettema T.J."/>
        </authorList>
    </citation>
    <scope>NUCLEOTIDE SEQUENCE</scope>
</reference>
<dbReference type="SUPFAM" id="SSF54211">
    <property type="entry name" value="Ribosomal protein S5 domain 2-like"/>
    <property type="match status" value="1"/>
</dbReference>
<feature type="domain" description="Translation elongation factor EFG/EF2" evidence="3">
    <location>
        <begin position="1"/>
        <end position="39"/>
    </location>
</feature>
<gene>
    <name evidence="4" type="ORF">LCGC14_3096420</name>
</gene>
<evidence type="ECO:0000259" key="3">
    <source>
        <dbReference type="Pfam" id="PF03764"/>
    </source>
</evidence>
<feature type="non-terminal residue" evidence="4">
    <location>
        <position position="50"/>
    </location>
</feature>
<dbReference type="InterPro" id="IPR020568">
    <property type="entry name" value="Ribosomal_Su5_D2-typ_SF"/>
</dbReference>
<dbReference type="InterPro" id="IPR014721">
    <property type="entry name" value="Ribsml_uS5_D2-typ_fold_subgr"/>
</dbReference>
<comment type="caution">
    <text evidence="4">The sequence shown here is derived from an EMBL/GenBank/DDBJ whole genome shotgun (WGS) entry which is preliminary data.</text>
</comment>
<keyword evidence="2" id="KW-0342">GTP-binding</keyword>
<evidence type="ECO:0000256" key="2">
    <source>
        <dbReference type="ARBA" id="ARBA00023134"/>
    </source>
</evidence>
<keyword evidence="1" id="KW-0547">Nucleotide-binding</keyword>
<accession>A0A0F8YGH2</accession>
<evidence type="ECO:0000313" key="4">
    <source>
        <dbReference type="EMBL" id="KKK53274.1"/>
    </source>
</evidence>
<dbReference type="EMBL" id="LAZR01066590">
    <property type="protein sequence ID" value="KKK53274.1"/>
    <property type="molecule type" value="Genomic_DNA"/>
</dbReference>